<protein>
    <submittedName>
        <fullName evidence="3">Uncharacterized protein</fullName>
    </submittedName>
</protein>
<evidence type="ECO:0000256" key="1">
    <source>
        <dbReference type="SAM" id="MobiDB-lite"/>
    </source>
</evidence>
<evidence type="ECO:0000256" key="2">
    <source>
        <dbReference type="SAM" id="SignalP"/>
    </source>
</evidence>
<keyword evidence="4" id="KW-1185">Reference proteome</keyword>
<dbReference type="EMBL" id="JACVVK020000068">
    <property type="protein sequence ID" value="KAK7496347.1"/>
    <property type="molecule type" value="Genomic_DNA"/>
</dbReference>
<gene>
    <name evidence="3" type="ORF">BaRGS_00012512</name>
</gene>
<keyword evidence="2" id="KW-0732">Signal</keyword>
<dbReference type="Proteomes" id="UP001519460">
    <property type="component" value="Unassembled WGS sequence"/>
</dbReference>
<feature type="region of interest" description="Disordered" evidence="1">
    <location>
        <begin position="88"/>
        <end position="112"/>
    </location>
</feature>
<reference evidence="3 4" key="1">
    <citation type="journal article" date="2023" name="Sci. Data">
        <title>Genome assembly of the Korean intertidal mud-creeper Batillaria attramentaria.</title>
        <authorList>
            <person name="Patra A.K."/>
            <person name="Ho P.T."/>
            <person name="Jun S."/>
            <person name="Lee S.J."/>
            <person name="Kim Y."/>
            <person name="Won Y.J."/>
        </authorList>
    </citation>
    <scope>NUCLEOTIDE SEQUENCE [LARGE SCALE GENOMIC DNA]</scope>
    <source>
        <strain evidence="3">Wonlab-2016</strain>
    </source>
</reference>
<dbReference type="AlphaFoldDB" id="A0ABD0LB21"/>
<evidence type="ECO:0000313" key="4">
    <source>
        <dbReference type="Proteomes" id="UP001519460"/>
    </source>
</evidence>
<accession>A0ABD0LB21</accession>
<proteinExistence type="predicted"/>
<organism evidence="3 4">
    <name type="scientific">Batillaria attramentaria</name>
    <dbReference type="NCBI Taxonomy" id="370345"/>
    <lineage>
        <taxon>Eukaryota</taxon>
        <taxon>Metazoa</taxon>
        <taxon>Spiralia</taxon>
        <taxon>Lophotrochozoa</taxon>
        <taxon>Mollusca</taxon>
        <taxon>Gastropoda</taxon>
        <taxon>Caenogastropoda</taxon>
        <taxon>Sorbeoconcha</taxon>
        <taxon>Cerithioidea</taxon>
        <taxon>Batillariidae</taxon>
        <taxon>Batillaria</taxon>
    </lineage>
</organism>
<comment type="caution">
    <text evidence="3">The sequence shown here is derived from an EMBL/GenBank/DDBJ whole genome shotgun (WGS) entry which is preliminary data.</text>
</comment>
<feature type="chain" id="PRO_5044748467" evidence="2">
    <location>
        <begin position="23"/>
        <end position="232"/>
    </location>
</feature>
<evidence type="ECO:0000313" key="3">
    <source>
        <dbReference type="EMBL" id="KAK7496347.1"/>
    </source>
</evidence>
<feature type="signal peptide" evidence="2">
    <location>
        <begin position="1"/>
        <end position="22"/>
    </location>
</feature>
<feature type="compositionally biased region" description="Low complexity" evidence="1">
    <location>
        <begin position="93"/>
        <end position="103"/>
    </location>
</feature>
<name>A0ABD0LB21_9CAEN</name>
<sequence length="232" mass="23934">MGFLHFTALCVALLVANSGTYAATVPPPPATTTQPLLPPWLFTTAPPQPAANNPPATTAPPAVVAGNAGTTASGGIFNVAGPFFTTTPAPAMNNPAGTNTGGNQPPPPSLQDILNDPSLWVLTGTPGGNTATGPQVVGGTLPGQQGPMMRPPSNFFNSIFPFFMGENIRNMALANTITNQIPGIGGTLLANNALDLPDRWLPFQVIRSTMNPAMGGQRSRGFGMLPLAFMEF</sequence>